<name>A0ACB8A2R7_9AGAM</name>
<organism evidence="1 2">
    <name type="scientific">Hygrophoropsis aurantiaca</name>
    <dbReference type="NCBI Taxonomy" id="72124"/>
    <lineage>
        <taxon>Eukaryota</taxon>
        <taxon>Fungi</taxon>
        <taxon>Dikarya</taxon>
        <taxon>Basidiomycota</taxon>
        <taxon>Agaricomycotina</taxon>
        <taxon>Agaricomycetes</taxon>
        <taxon>Agaricomycetidae</taxon>
        <taxon>Boletales</taxon>
        <taxon>Coniophorineae</taxon>
        <taxon>Hygrophoropsidaceae</taxon>
        <taxon>Hygrophoropsis</taxon>
    </lineage>
</organism>
<dbReference type="EMBL" id="MU267876">
    <property type="protein sequence ID" value="KAH7907734.1"/>
    <property type="molecule type" value="Genomic_DNA"/>
</dbReference>
<comment type="caution">
    <text evidence="1">The sequence shown here is derived from an EMBL/GenBank/DDBJ whole genome shotgun (WGS) entry which is preliminary data.</text>
</comment>
<reference evidence="1" key="1">
    <citation type="journal article" date="2021" name="New Phytol.">
        <title>Evolutionary innovations through gain and loss of genes in the ectomycorrhizal Boletales.</title>
        <authorList>
            <person name="Wu G."/>
            <person name="Miyauchi S."/>
            <person name="Morin E."/>
            <person name="Kuo A."/>
            <person name="Drula E."/>
            <person name="Varga T."/>
            <person name="Kohler A."/>
            <person name="Feng B."/>
            <person name="Cao Y."/>
            <person name="Lipzen A."/>
            <person name="Daum C."/>
            <person name="Hundley H."/>
            <person name="Pangilinan J."/>
            <person name="Johnson J."/>
            <person name="Barry K."/>
            <person name="LaButti K."/>
            <person name="Ng V."/>
            <person name="Ahrendt S."/>
            <person name="Min B."/>
            <person name="Choi I.G."/>
            <person name="Park H."/>
            <person name="Plett J.M."/>
            <person name="Magnuson J."/>
            <person name="Spatafora J.W."/>
            <person name="Nagy L.G."/>
            <person name="Henrissat B."/>
            <person name="Grigoriev I.V."/>
            <person name="Yang Z.L."/>
            <person name="Xu J."/>
            <person name="Martin F.M."/>
        </authorList>
    </citation>
    <scope>NUCLEOTIDE SEQUENCE</scope>
    <source>
        <strain evidence="1">ATCC 28755</strain>
    </source>
</reference>
<evidence type="ECO:0000313" key="1">
    <source>
        <dbReference type="EMBL" id="KAH7907734.1"/>
    </source>
</evidence>
<dbReference type="Proteomes" id="UP000790377">
    <property type="component" value="Unassembled WGS sequence"/>
</dbReference>
<gene>
    <name evidence="1" type="ORF">BJ138DRAFT_1104073</name>
</gene>
<protein>
    <submittedName>
        <fullName evidence="1">TPR-like protein</fullName>
    </submittedName>
</protein>
<proteinExistence type="predicted"/>
<keyword evidence="2" id="KW-1185">Reference proteome</keyword>
<evidence type="ECO:0000313" key="2">
    <source>
        <dbReference type="Proteomes" id="UP000790377"/>
    </source>
</evidence>
<sequence>MSNDHDINQCTALVELACALSKRFYHFYNPCDLDEAIEKYHAAVDLYPSAHPRRSQCLNDLIESLHGRFLLRGREADLDEAICLSRSSLQLCPPGHPDRHRCLNNHAFSLRYQFRHRGSLSDLNQAIELSRAALELCLPGHADRPRSQLYLSFGLFFRALVVQQLQSDIDEATKLCRAALDLCSPGHVDRSLSICQLAICLMVQFCLYGPSVSNIDEAFDLAREALSLRPPGHPERSWSLDSIGFGHLVRFLRQGLLSDLDDAIEIRRSVLKFHPPGHAERSWSLDNLADCLWSRFQQRGTPSDLDSATELHRTALELRPCGHPERARSLFHVANDLWLKYEKEGSLPDLDEAIHLHRAALELRPSGSLERVTSLNNLALAIWVRFEQQGLLSDLDEAFELNRSALELYPPGHPNKSATLNNLAICLTNRYRQRGLLTDLDDAINFHRIALDIREVGHPERPSSLTNLADSLRTRFQRLHFVPDLDEAIELNRAAIELHPPGHPGRYISLGNLAECLHCRFQREGSPLHLEEAIGLCRDSLALNPQNIMNLGVLAESLHSRFKLRGLKSDQDEAIDVCRSTLLRCHAGHGSYPVIIRQLGELLITKGEQSTIDEAFLQYSNISRSMSYCVTREALNAAQSWVENAERLKHPSVLNAYRTALALLDRLLAVTPSVSQRHEVLKANASTLAVDAFSCAVRHGALASAAEMLEQGRSILWAQLSRFRTPLKDLERLDEALAREFMQLSFQLRKAVETVDSDSEKEIMRIRELSARWEEALQRIRTIPGLDHFLLPSPFLDLKKAAKGGNIIIVNASKHSCDALIVPGTNADPIHVPLDIKKEHVGQLAYRFRMINGHKSEASNDERRKVVLDVVHDLWTFVVDPIVQALSRAQLSCQKRIWWCPTGDFTALPLHAAGPYLQGRRNLSDMYLSSYTPTLGALLRARRSSKGLAGGEQRFLAIGHPSQGSTSLPSVIREVEIVVERVSRAGPLKKLTGSKATVETTLGELRHHERVHLACHGHSNQEMPFSSSFELQGGFLHLTQIIQADLQDREFAFLSACRTAEYNEWTPDESIHLAAAMQFSGFRSVVGTMWAVDDTVVCRMVSAFYENMFDKSGQWDSKRVVLALHQAAQRLQKDPTIPFEQKIVFIHIGI</sequence>
<accession>A0ACB8A2R7</accession>